<reference evidence="1" key="1">
    <citation type="submission" date="2021-02" db="EMBL/GenBank/DDBJ databases">
        <authorList>
            <person name="Dougan E. K."/>
            <person name="Rhodes N."/>
            <person name="Thang M."/>
            <person name="Chan C."/>
        </authorList>
    </citation>
    <scope>NUCLEOTIDE SEQUENCE</scope>
</reference>
<dbReference type="EMBL" id="CAJNDS010000638">
    <property type="protein sequence ID" value="CAE7224404.1"/>
    <property type="molecule type" value="Genomic_DNA"/>
</dbReference>
<keyword evidence="2" id="KW-1185">Reference proteome</keyword>
<dbReference type="Pfam" id="PF00756">
    <property type="entry name" value="Esterase"/>
    <property type="match status" value="1"/>
</dbReference>
<dbReference type="Proteomes" id="UP000604046">
    <property type="component" value="Unassembled WGS sequence"/>
</dbReference>
<name>A0A812K602_9DINO</name>
<dbReference type="InterPro" id="IPR000801">
    <property type="entry name" value="Esterase-like"/>
</dbReference>
<dbReference type="PANTHER" id="PTHR48098">
    <property type="entry name" value="ENTEROCHELIN ESTERASE-RELATED"/>
    <property type="match status" value="1"/>
</dbReference>
<dbReference type="InterPro" id="IPR029058">
    <property type="entry name" value="AB_hydrolase_fold"/>
</dbReference>
<gene>
    <name evidence="1" type="primary">ybbA</name>
    <name evidence="1" type="ORF">SNAT2548_LOCUS8547</name>
</gene>
<sequence length="385" mass="42209">MGLEERWSTDLCGGRLHHFSWIGDRLVRVWTPPGWSRGSVPKALWLNDGQNLFRDEEAFGGASWGAAGTVAHLIGCGAIPEILLLGIDHAGRLRTQDYLSVPPTGWDAPWGKGMRGDMWDAPGGGVDSYLEKVMSELVPWAEEHFGLSPVPEDRFFGGSSFGGICTLYMAMRYPSSWAGVLVESPSFWAGDGRFMTDVAKQETWPGRIYLAMGEFEYTGFRGTDRPGSLECDAFLRDACAECAEHLRPHVGSGLLSFVEPGGRHNERDWGRRLPGALRWLFAVPCASHHPFWARPSPLRPGPMELFVRQGELKLPPGKCLQAHLGFNDWSCGVQTCDLLPAGLDIADGPVLAALAYVPEGASSMKLVFTNGADWDNNSGKDYVLD</sequence>
<dbReference type="AlphaFoldDB" id="A0A812K602"/>
<accession>A0A812K602</accession>
<dbReference type="SUPFAM" id="SSF53474">
    <property type="entry name" value="alpha/beta-Hydrolases"/>
    <property type="match status" value="1"/>
</dbReference>
<dbReference type="OrthoDB" id="446683at2759"/>
<organism evidence="1 2">
    <name type="scientific">Symbiodinium natans</name>
    <dbReference type="NCBI Taxonomy" id="878477"/>
    <lineage>
        <taxon>Eukaryota</taxon>
        <taxon>Sar</taxon>
        <taxon>Alveolata</taxon>
        <taxon>Dinophyceae</taxon>
        <taxon>Suessiales</taxon>
        <taxon>Symbiodiniaceae</taxon>
        <taxon>Symbiodinium</taxon>
    </lineage>
</organism>
<protein>
    <submittedName>
        <fullName evidence="1">YbbA protein</fullName>
    </submittedName>
</protein>
<dbReference type="InterPro" id="IPR050583">
    <property type="entry name" value="Mycobacterial_A85_antigen"/>
</dbReference>
<evidence type="ECO:0000313" key="1">
    <source>
        <dbReference type="EMBL" id="CAE7224404.1"/>
    </source>
</evidence>
<comment type="caution">
    <text evidence="1">The sequence shown here is derived from an EMBL/GenBank/DDBJ whole genome shotgun (WGS) entry which is preliminary data.</text>
</comment>
<proteinExistence type="predicted"/>
<dbReference type="Gene3D" id="3.40.50.1820">
    <property type="entry name" value="alpha/beta hydrolase"/>
    <property type="match status" value="1"/>
</dbReference>
<evidence type="ECO:0000313" key="2">
    <source>
        <dbReference type="Proteomes" id="UP000604046"/>
    </source>
</evidence>
<dbReference type="PANTHER" id="PTHR48098:SF6">
    <property type="entry name" value="FERRI-BACILLIBACTIN ESTERASE BESA"/>
    <property type="match status" value="1"/>
</dbReference>